<evidence type="ECO:0000256" key="5">
    <source>
        <dbReference type="ARBA" id="ARBA00022741"/>
    </source>
</evidence>
<comment type="similarity">
    <text evidence="3">Belongs to the DEAD box helicase family. DEAH subfamily. DDX11/CHL1 sub-subfamily.</text>
</comment>
<accession>A0AAN9AFQ4</accession>
<feature type="region of interest" description="Disordered" evidence="14">
    <location>
        <begin position="531"/>
        <end position="562"/>
    </location>
</feature>
<evidence type="ECO:0000256" key="6">
    <source>
        <dbReference type="ARBA" id="ARBA00022801"/>
    </source>
</evidence>
<dbReference type="GO" id="GO:0051536">
    <property type="term" value="F:iron-sulfur cluster binding"/>
    <property type="evidence" value="ECO:0007669"/>
    <property type="project" value="UniProtKB-KW"/>
</dbReference>
<dbReference type="Pfam" id="PF13307">
    <property type="entry name" value="Helicase_C_2"/>
    <property type="match status" value="1"/>
</dbReference>
<evidence type="ECO:0000259" key="15">
    <source>
        <dbReference type="PROSITE" id="PS51193"/>
    </source>
</evidence>
<dbReference type="InterPro" id="IPR006555">
    <property type="entry name" value="ATP-dep_Helicase_C"/>
</dbReference>
<evidence type="ECO:0000256" key="7">
    <source>
        <dbReference type="ARBA" id="ARBA00022806"/>
    </source>
</evidence>
<evidence type="ECO:0000256" key="13">
    <source>
        <dbReference type="SAM" id="Coils"/>
    </source>
</evidence>
<dbReference type="PROSITE" id="PS51193">
    <property type="entry name" value="HELICASE_ATP_BIND_2"/>
    <property type="match status" value="1"/>
</dbReference>
<dbReference type="NCBIfam" id="TIGR00604">
    <property type="entry name" value="rad3"/>
    <property type="match status" value="1"/>
</dbReference>
<keyword evidence="4" id="KW-0479">Metal-binding</keyword>
<evidence type="ECO:0000256" key="4">
    <source>
        <dbReference type="ARBA" id="ARBA00022723"/>
    </source>
</evidence>
<dbReference type="PANTHER" id="PTHR11472">
    <property type="entry name" value="DNA REPAIR DEAD HELICASE RAD3/XP-D SUBFAMILY MEMBER"/>
    <property type="match status" value="1"/>
</dbReference>
<keyword evidence="11" id="KW-0413">Isomerase</keyword>
<dbReference type="GO" id="GO:0003678">
    <property type="term" value="F:DNA helicase activity"/>
    <property type="evidence" value="ECO:0007669"/>
    <property type="project" value="InterPro"/>
</dbReference>
<keyword evidence="6" id="KW-0378">Hydrolase</keyword>
<keyword evidence="7 16" id="KW-0347">Helicase</keyword>
<keyword evidence="9" id="KW-0408">Iron</keyword>
<gene>
    <name evidence="16" type="primary">DDX11</name>
    <name evidence="16" type="ORF">SK128_008300</name>
</gene>
<evidence type="ECO:0000256" key="9">
    <source>
        <dbReference type="ARBA" id="ARBA00023004"/>
    </source>
</evidence>
<keyword evidence="12" id="KW-0539">Nucleus</keyword>
<evidence type="ECO:0000313" key="17">
    <source>
        <dbReference type="Proteomes" id="UP001381693"/>
    </source>
</evidence>
<feature type="compositionally biased region" description="Basic and acidic residues" evidence="14">
    <location>
        <begin position="548"/>
        <end position="557"/>
    </location>
</feature>
<name>A0AAN9AFQ4_HALRR</name>
<dbReference type="Pfam" id="PF06733">
    <property type="entry name" value="DEAD_2"/>
    <property type="match status" value="1"/>
</dbReference>
<evidence type="ECO:0000256" key="14">
    <source>
        <dbReference type="SAM" id="MobiDB-lite"/>
    </source>
</evidence>
<keyword evidence="10" id="KW-0411">Iron-sulfur</keyword>
<dbReference type="EMBL" id="JAXCGZ010002121">
    <property type="protein sequence ID" value="KAK7084367.1"/>
    <property type="molecule type" value="Genomic_DNA"/>
</dbReference>
<dbReference type="Proteomes" id="UP001381693">
    <property type="component" value="Unassembled WGS sequence"/>
</dbReference>
<evidence type="ECO:0000256" key="10">
    <source>
        <dbReference type="ARBA" id="ARBA00023014"/>
    </source>
</evidence>
<dbReference type="InterPro" id="IPR027417">
    <property type="entry name" value="P-loop_NTPase"/>
</dbReference>
<keyword evidence="5" id="KW-0547">Nucleotide-binding</keyword>
<keyword evidence="8" id="KW-0067">ATP-binding</keyword>
<sequence length="795" mass="89542">MTELHPPIEFPFPFPAYDIQKDFMENLFKALEKGHLGIFESPTGTGKSLSLICGALTWLREHNKHHKSELQRRIKEFEESGTDDNDPDWFSAATKKREEREEVMKHKEELRILEKQEERVSSLKSRRKVIKTSYVQKVDDEFDELFRDLHEVRENVRRELNSIGGADTLSSEEHALLLDDYESDSEETSFQNKEEERDDGCLKIYYCSRTHSQLSQFVREVQKTIFGEDARVVSLASRQNLCINETVNRLGSLSLINDRCLELQKGKSGKASKLESDGTTSKKKKTTSGCPYYKQTALENLADNLLLEVQDIEQMMTLGAKTKSCPYYGGRYAIQDAQLVVLPYNTLLHKSTREACQIKLKGNVVIIDEGHNLLETIANIHSVFVCKSQFMGAHSQLRQYMQRYEKRLSPRNLLYIKQILFFINAQIKLLSEIKSETISNRNTNGVIGHNAAAVGNKIPSSTMYAVHTFMSTTLTDNLNIFKLIQYIEKSKIAHKLHSFSQKFEGSVKIHDVKKAAASTSSSTSAFLTKMANQRDGQHTAKENVSPSEQEKTTKNEEHSDDDIVSGSPLLLITELLRALLHSTDDGRIVVTVGMTNKTSSIKYLLLNPASQFHDLVKECRSIIVAGGTMRPMSEFRSQLFLSAGADPSRVCEFTCGHVVPGNQIMPVALSMGPTNVTLDFTYQNRGSTIILQELGRVLVNICTIVPSGIVCFLPSYDYEQKVFAHFLQTGVIDKLSSKKRVFREPKKSSQLDAVLSDYAKTIRQTASNTTGMTGAILFSVVGETSLRGVFRFVCP</sequence>
<dbReference type="SMART" id="SM00488">
    <property type="entry name" value="DEXDc2"/>
    <property type="match status" value="1"/>
</dbReference>
<dbReference type="GO" id="GO:0034085">
    <property type="term" value="P:establishment of sister chromatid cohesion"/>
    <property type="evidence" value="ECO:0007669"/>
    <property type="project" value="TreeGrafter"/>
</dbReference>
<dbReference type="SUPFAM" id="SSF52540">
    <property type="entry name" value="P-loop containing nucleoside triphosphate hydrolases"/>
    <property type="match status" value="1"/>
</dbReference>
<dbReference type="InterPro" id="IPR013020">
    <property type="entry name" value="Rad3/Chl1-like"/>
</dbReference>
<evidence type="ECO:0000256" key="1">
    <source>
        <dbReference type="ARBA" id="ARBA00001966"/>
    </source>
</evidence>
<dbReference type="AlphaFoldDB" id="A0AAN9AFQ4"/>
<feature type="coiled-coil region" evidence="13">
    <location>
        <begin position="96"/>
        <end position="155"/>
    </location>
</feature>
<dbReference type="Gene3D" id="3.40.50.300">
    <property type="entry name" value="P-loop containing nucleotide triphosphate hydrolases"/>
    <property type="match status" value="3"/>
</dbReference>
<feature type="domain" description="Helicase ATP-binding" evidence="15">
    <location>
        <begin position="6"/>
        <end position="420"/>
    </location>
</feature>
<dbReference type="GO" id="GO:0046872">
    <property type="term" value="F:metal ion binding"/>
    <property type="evidence" value="ECO:0007669"/>
    <property type="project" value="UniProtKB-KW"/>
</dbReference>
<comment type="cofactor">
    <cofactor evidence="1">
        <name>[4Fe-4S] cluster</name>
        <dbReference type="ChEBI" id="CHEBI:49883"/>
    </cofactor>
</comment>
<organism evidence="16 17">
    <name type="scientific">Halocaridina rubra</name>
    <name type="common">Hawaiian red shrimp</name>
    <dbReference type="NCBI Taxonomy" id="373956"/>
    <lineage>
        <taxon>Eukaryota</taxon>
        <taxon>Metazoa</taxon>
        <taxon>Ecdysozoa</taxon>
        <taxon>Arthropoda</taxon>
        <taxon>Crustacea</taxon>
        <taxon>Multicrustacea</taxon>
        <taxon>Malacostraca</taxon>
        <taxon>Eumalacostraca</taxon>
        <taxon>Eucarida</taxon>
        <taxon>Decapoda</taxon>
        <taxon>Pleocyemata</taxon>
        <taxon>Caridea</taxon>
        <taxon>Atyoidea</taxon>
        <taxon>Atyidae</taxon>
        <taxon>Halocaridina</taxon>
    </lineage>
</organism>
<dbReference type="InterPro" id="IPR006554">
    <property type="entry name" value="Helicase-like_DEXD_c2"/>
</dbReference>
<keyword evidence="17" id="KW-1185">Reference proteome</keyword>
<evidence type="ECO:0000256" key="2">
    <source>
        <dbReference type="ARBA" id="ARBA00004123"/>
    </source>
</evidence>
<keyword evidence="13" id="KW-0175">Coiled coil</keyword>
<evidence type="ECO:0000256" key="3">
    <source>
        <dbReference type="ARBA" id="ARBA00008435"/>
    </source>
</evidence>
<dbReference type="GO" id="GO:0006139">
    <property type="term" value="P:nucleobase-containing compound metabolic process"/>
    <property type="evidence" value="ECO:0007669"/>
    <property type="project" value="InterPro"/>
</dbReference>
<evidence type="ECO:0000256" key="11">
    <source>
        <dbReference type="ARBA" id="ARBA00023235"/>
    </source>
</evidence>
<dbReference type="GO" id="GO:0016818">
    <property type="term" value="F:hydrolase activity, acting on acid anhydrides, in phosphorus-containing anhydrides"/>
    <property type="evidence" value="ECO:0007669"/>
    <property type="project" value="InterPro"/>
</dbReference>
<dbReference type="InterPro" id="IPR014013">
    <property type="entry name" value="Helic_SF1/SF2_ATP-bd_DinG/Rad3"/>
</dbReference>
<dbReference type="GO" id="GO:0005634">
    <property type="term" value="C:nucleus"/>
    <property type="evidence" value="ECO:0007669"/>
    <property type="project" value="UniProtKB-SubCell"/>
</dbReference>
<proteinExistence type="inferred from homology"/>
<evidence type="ECO:0000256" key="12">
    <source>
        <dbReference type="ARBA" id="ARBA00023242"/>
    </source>
</evidence>
<comment type="subcellular location">
    <subcellularLocation>
        <location evidence="2">Nucleus</location>
    </subcellularLocation>
</comment>
<evidence type="ECO:0000313" key="16">
    <source>
        <dbReference type="EMBL" id="KAK7084367.1"/>
    </source>
</evidence>
<comment type="caution">
    <text evidence="16">The sequence shown here is derived from an EMBL/GenBank/DDBJ whole genome shotgun (WGS) entry which is preliminary data.</text>
</comment>
<dbReference type="PANTHER" id="PTHR11472:SF41">
    <property type="entry name" value="ATP-DEPENDENT DNA HELICASE DDX11-RELATED"/>
    <property type="match status" value="1"/>
</dbReference>
<protein>
    <submittedName>
        <fullName evidence="16">DEAD H (Asp-Glu-Ala-Asp His) box helicase 11</fullName>
    </submittedName>
</protein>
<reference evidence="16 17" key="1">
    <citation type="submission" date="2023-11" db="EMBL/GenBank/DDBJ databases">
        <title>Halocaridina rubra genome assembly.</title>
        <authorList>
            <person name="Smith C."/>
        </authorList>
    </citation>
    <scope>NUCLEOTIDE SEQUENCE [LARGE SCALE GENOMIC DNA]</scope>
    <source>
        <strain evidence="16">EP-1</strain>
        <tissue evidence="16">Whole</tissue>
    </source>
</reference>
<dbReference type="InterPro" id="IPR045028">
    <property type="entry name" value="DinG/Rad3-like"/>
</dbReference>
<evidence type="ECO:0000256" key="8">
    <source>
        <dbReference type="ARBA" id="ARBA00022840"/>
    </source>
</evidence>
<dbReference type="InterPro" id="IPR010614">
    <property type="entry name" value="RAD3-like_helicase_DEAD"/>
</dbReference>
<dbReference type="GO" id="GO:0003677">
    <property type="term" value="F:DNA binding"/>
    <property type="evidence" value="ECO:0007669"/>
    <property type="project" value="InterPro"/>
</dbReference>
<dbReference type="GO" id="GO:0005524">
    <property type="term" value="F:ATP binding"/>
    <property type="evidence" value="ECO:0007669"/>
    <property type="project" value="UniProtKB-KW"/>
</dbReference>